<gene>
    <name evidence="14" type="ORF">BCR43DRAFT_527557</name>
</gene>
<keyword evidence="5" id="KW-0846">Cobalamin</keyword>
<dbReference type="InterPro" id="IPR050854">
    <property type="entry name" value="LMBD1_LysCbl_Transport"/>
</dbReference>
<evidence type="ECO:0000256" key="7">
    <source>
        <dbReference type="ARBA" id="ARBA00022989"/>
    </source>
</evidence>
<dbReference type="InParanoid" id="A0A1X2H3C6"/>
<accession>A0A1X2H3C6</accession>
<dbReference type="Pfam" id="PF04791">
    <property type="entry name" value="LMBR1"/>
    <property type="match status" value="1"/>
</dbReference>
<feature type="transmembrane region" description="Helical" evidence="13">
    <location>
        <begin position="38"/>
        <end position="65"/>
    </location>
</feature>
<sequence length="552" mass="62575">MPAVVGIAWGVYGIVAAALFIFSIGFTRHYQHKQESEAFATVVTIIALALVLATLALLPVDIFLVSSTVSRDTGLKKSWADEDTIYWMTFVVQAVYYVCYGLIALFSFLIIPFAYFYYEEYDDDENQTRRDRVLGALKYTSFFVVISILLLMIGLFVKPSERPPKVDLDWFEKLLTESNGEKAISFVIACLFLLGMAVFITYTAPGLSILPFNMIKGRRRIDAENDDVDNRLAVTRERQRAIQAKYAGSNATLSGRDQRELENLEDEERILTRRLRTIQEDRGSAWQRITKILRPFEVIIGIILLALTFVVVVSIFLTIVDKITYSVCGHKCGYIISHPDLFNPVNFIFVNLSRVFPLDYIFMVLLIIYYFLATMSGLITIGVRFLWVSLYRVRKAATMPQGLLFITVLLTLSLLALNYSLTNVVAPGYAHFGSQVYCNHTQGGQRDCADYPDKIVPCDIYAPTEICTPTVSSTLIDRIIINTPFFGVVFYYAQWAFLVVFILGFIVALFRQPRNNVDMESADVDADEEEERGLLDHGRGHTQHTYGVNNHT</sequence>
<evidence type="ECO:0000313" key="15">
    <source>
        <dbReference type="Proteomes" id="UP000242180"/>
    </source>
</evidence>
<feature type="transmembrane region" description="Helical" evidence="13">
    <location>
        <begin position="183"/>
        <end position="210"/>
    </location>
</feature>
<dbReference type="InterPro" id="IPR006876">
    <property type="entry name" value="LMBR1-like_membr_prot"/>
</dbReference>
<dbReference type="OMA" id="FWAQFVF"/>
<evidence type="ECO:0000256" key="6">
    <source>
        <dbReference type="ARBA" id="ARBA00022692"/>
    </source>
</evidence>
<feature type="transmembrane region" description="Helical" evidence="13">
    <location>
        <begin position="85"/>
        <end position="118"/>
    </location>
</feature>
<evidence type="ECO:0000256" key="11">
    <source>
        <dbReference type="ARBA" id="ARBA00025515"/>
    </source>
</evidence>
<comment type="function">
    <text evidence="11">Probable lysosomal cobalamin transporter. Required to export cobalamin from lysosomes allowing its conversion to cofactors.</text>
</comment>
<feature type="region of interest" description="Disordered" evidence="12">
    <location>
        <begin position="521"/>
        <end position="552"/>
    </location>
</feature>
<evidence type="ECO:0000256" key="1">
    <source>
        <dbReference type="ARBA" id="ARBA00004155"/>
    </source>
</evidence>
<keyword evidence="10" id="KW-0170">Cobalt</keyword>
<dbReference type="GO" id="GO:0005774">
    <property type="term" value="C:vacuolar membrane"/>
    <property type="evidence" value="ECO:0007669"/>
    <property type="project" value="TreeGrafter"/>
</dbReference>
<evidence type="ECO:0000313" key="14">
    <source>
        <dbReference type="EMBL" id="ORY92301.1"/>
    </source>
</evidence>
<reference evidence="14 15" key="1">
    <citation type="submission" date="2016-07" db="EMBL/GenBank/DDBJ databases">
        <title>Pervasive Adenine N6-methylation of Active Genes in Fungi.</title>
        <authorList>
            <consortium name="DOE Joint Genome Institute"/>
            <person name="Mondo S.J."/>
            <person name="Dannebaum R.O."/>
            <person name="Kuo R.C."/>
            <person name="Labutti K."/>
            <person name="Haridas S."/>
            <person name="Kuo A."/>
            <person name="Salamov A."/>
            <person name="Ahrendt S.R."/>
            <person name="Lipzen A."/>
            <person name="Sullivan W."/>
            <person name="Andreopoulos W.B."/>
            <person name="Clum A."/>
            <person name="Lindquist E."/>
            <person name="Daum C."/>
            <person name="Ramamoorthy G.K."/>
            <person name="Gryganskyi A."/>
            <person name="Culley D."/>
            <person name="Magnuson J.K."/>
            <person name="James T.Y."/>
            <person name="O'Malley M.A."/>
            <person name="Stajich J.E."/>
            <person name="Spatafora J.W."/>
            <person name="Visel A."/>
            <person name="Grigoriev I.V."/>
        </authorList>
    </citation>
    <scope>NUCLEOTIDE SEQUENCE [LARGE SCALE GENOMIC DNA]</scope>
    <source>
        <strain evidence="14 15">NRRL 2496</strain>
    </source>
</reference>
<keyword evidence="7 13" id="KW-1133">Transmembrane helix</keyword>
<evidence type="ECO:0000256" key="8">
    <source>
        <dbReference type="ARBA" id="ARBA00023136"/>
    </source>
</evidence>
<dbReference type="GO" id="GO:0072665">
    <property type="term" value="P:protein localization to vacuole"/>
    <property type="evidence" value="ECO:0007669"/>
    <property type="project" value="TreeGrafter"/>
</dbReference>
<keyword evidence="9" id="KW-0458">Lysosome</keyword>
<proteinExistence type="inferred from homology"/>
<name>A0A1X2H3C6_SYNRA</name>
<feature type="transmembrane region" description="Helical" evidence="13">
    <location>
        <begin position="6"/>
        <end position="26"/>
    </location>
</feature>
<feature type="compositionally biased region" description="Acidic residues" evidence="12">
    <location>
        <begin position="521"/>
        <end position="531"/>
    </location>
</feature>
<dbReference type="EMBL" id="MCGN01000010">
    <property type="protein sequence ID" value="ORY92301.1"/>
    <property type="molecule type" value="Genomic_DNA"/>
</dbReference>
<organism evidence="14 15">
    <name type="scientific">Syncephalastrum racemosum</name>
    <name type="common">Filamentous fungus</name>
    <dbReference type="NCBI Taxonomy" id="13706"/>
    <lineage>
        <taxon>Eukaryota</taxon>
        <taxon>Fungi</taxon>
        <taxon>Fungi incertae sedis</taxon>
        <taxon>Mucoromycota</taxon>
        <taxon>Mucoromycotina</taxon>
        <taxon>Mucoromycetes</taxon>
        <taxon>Mucorales</taxon>
        <taxon>Syncephalastraceae</taxon>
        <taxon>Syncephalastrum</taxon>
    </lineage>
</organism>
<comment type="subcellular location">
    <subcellularLocation>
        <location evidence="1">Lysosome membrane</location>
        <topology evidence="1">Multi-pass membrane protein</topology>
    </subcellularLocation>
</comment>
<keyword evidence="15" id="KW-1185">Reference proteome</keyword>
<feature type="transmembrane region" description="Helical" evidence="13">
    <location>
        <begin position="360"/>
        <end position="390"/>
    </location>
</feature>
<dbReference type="STRING" id="13706.A0A1X2H3C6"/>
<comment type="caution">
    <text evidence="14">The sequence shown here is derived from an EMBL/GenBank/DDBJ whole genome shotgun (WGS) entry which is preliminary data.</text>
</comment>
<feature type="transmembrane region" description="Helical" evidence="13">
    <location>
        <begin position="402"/>
        <end position="421"/>
    </location>
</feature>
<evidence type="ECO:0000256" key="5">
    <source>
        <dbReference type="ARBA" id="ARBA00022628"/>
    </source>
</evidence>
<feature type="compositionally biased region" description="Polar residues" evidence="12">
    <location>
        <begin position="543"/>
        <end position="552"/>
    </location>
</feature>
<comment type="similarity">
    <text evidence="2">Belongs to the LIMR family. LMBRD1 subfamily.</text>
</comment>
<evidence type="ECO:0000256" key="10">
    <source>
        <dbReference type="ARBA" id="ARBA00023285"/>
    </source>
</evidence>
<evidence type="ECO:0000256" key="12">
    <source>
        <dbReference type="SAM" id="MobiDB-lite"/>
    </source>
</evidence>
<dbReference type="OrthoDB" id="73273at2759"/>
<evidence type="ECO:0000256" key="13">
    <source>
        <dbReference type="SAM" id="Phobius"/>
    </source>
</evidence>
<evidence type="ECO:0000256" key="2">
    <source>
        <dbReference type="ARBA" id="ARBA00009901"/>
    </source>
</evidence>
<protein>
    <recommendedName>
        <fullName evidence="3">Probable lysosomal cobalamin transporter</fullName>
    </recommendedName>
</protein>
<evidence type="ECO:0000256" key="3">
    <source>
        <dbReference type="ARBA" id="ARBA00017088"/>
    </source>
</evidence>
<keyword evidence="4" id="KW-0813">Transport</keyword>
<dbReference type="AlphaFoldDB" id="A0A1X2H3C6"/>
<keyword evidence="8 13" id="KW-0472">Membrane</keyword>
<dbReference type="GO" id="GO:0031419">
    <property type="term" value="F:cobalamin binding"/>
    <property type="evidence" value="ECO:0007669"/>
    <property type="project" value="UniProtKB-KW"/>
</dbReference>
<feature type="transmembrane region" description="Helical" evidence="13">
    <location>
        <begin position="492"/>
        <end position="510"/>
    </location>
</feature>
<keyword evidence="6 13" id="KW-0812">Transmembrane</keyword>
<feature type="transmembrane region" description="Helical" evidence="13">
    <location>
        <begin position="139"/>
        <end position="157"/>
    </location>
</feature>
<evidence type="ECO:0000256" key="4">
    <source>
        <dbReference type="ARBA" id="ARBA00022448"/>
    </source>
</evidence>
<dbReference type="PANTHER" id="PTHR16130">
    <property type="entry name" value="LYSOSOMAL COBALAMIN TRANSPORTER-RELATED"/>
    <property type="match status" value="1"/>
</dbReference>
<evidence type="ECO:0000256" key="9">
    <source>
        <dbReference type="ARBA" id="ARBA00023228"/>
    </source>
</evidence>
<dbReference type="Proteomes" id="UP000242180">
    <property type="component" value="Unassembled WGS sequence"/>
</dbReference>
<feature type="transmembrane region" description="Helical" evidence="13">
    <location>
        <begin position="298"/>
        <end position="320"/>
    </location>
</feature>
<dbReference type="PANTHER" id="PTHR16130:SF2">
    <property type="entry name" value="LYSOSOMAL COBALAMIN TRANSPORT ESCORT PROTEIN LMBD1"/>
    <property type="match status" value="1"/>
</dbReference>